<protein>
    <submittedName>
        <fullName evidence="1">Uncharacterized protein</fullName>
    </submittedName>
</protein>
<organism evidence="1">
    <name type="scientific">Dulem virus 42</name>
    <dbReference type="NCBI Taxonomy" id="3145760"/>
    <lineage>
        <taxon>Viruses</taxon>
        <taxon>Duplodnaviria</taxon>
        <taxon>Heunggongvirae</taxon>
        <taxon>Uroviricota</taxon>
        <taxon>Caudoviricetes</taxon>
    </lineage>
</organism>
<proteinExistence type="predicted"/>
<reference evidence="1" key="1">
    <citation type="submission" date="2024-03" db="EMBL/GenBank/DDBJ databases">
        <title>Diverse circular DNA viruses in blood, oral, and fecal samples of captive lemurs.</title>
        <authorList>
            <person name="Paietta E.N."/>
            <person name="Kraberger S."/>
            <person name="Lund M.C."/>
            <person name="Custer J.M."/>
            <person name="Vargas K.M."/>
            <person name="Ehmke E.E."/>
            <person name="Yoder A.D."/>
            <person name="Varsani A."/>
        </authorList>
    </citation>
    <scope>NUCLEOTIDE SEQUENCE</scope>
    <source>
        <strain evidence="1">Duke_30FF_63</strain>
    </source>
</reference>
<evidence type="ECO:0000313" key="1">
    <source>
        <dbReference type="EMBL" id="XCD08391.1"/>
    </source>
</evidence>
<name>A0AAU8BA83_9CAUD</name>
<sequence>MYYVHNGIAYPTVGFQNSVIELHIPKHIYTS</sequence>
<accession>A0AAU8BA83</accession>
<dbReference type="EMBL" id="PP511876">
    <property type="protein sequence ID" value="XCD08391.1"/>
    <property type="molecule type" value="Genomic_DNA"/>
</dbReference>